<feature type="compositionally biased region" description="Polar residues" evidence="1">
    <location>
        <begin position="1"/>
        <end position="21"/>
    </location>
</feature>
<protein>
    <submittedName>
        <fullName evidence="2">Gamma-glutamylcysteine synthetase</fullName>
    </submittedName>
</protein>
<dbReference type="STRING" id="35608.A0A2U1PVM2"/>
<organism evidence="2 3">
    <name type="scientific">Artemisia annua</name>
    <name type="common">Sweet wormwood</name>
    <dbReference type="NCBI Taxonomy" id="35608"/>
    <lineage>
        <taxon>Eukaryota</taxon>
        <taxon>Viridiplantae</taxon>
        <taxon>Streptophyta</taxon>
        <taxon>Embryophyta</taxon>
        <taxon>Tracheophyta</taxon>
        <taxon>Spermatophyta</taxon>
        <taxon>Magnoliopsida</taxon>
        <taxon>eudicotyledons</taxon>
        <taxon>Gunneridae</taxon>
        <taxon>Pentapetalae</taxon>
        <taxon>asterids</taxon>
        <taxon>campanulids</taxon>
        <taxon>Asterales</taxon>
        <taxon>Asteraceae</taxon>
        <taxon>Asteroideae</taxon>
        <taxon>Anthemideae</taxon>
        <taxon>Artemisiinae</taxon>
        <taxon>Artemisia</taxon>
    </lineage>
</organism>
<dbReference type="Proteomes" id="UP000245207">
    <property type="component" value="Unassembled WGS sequence"/>
</dbReference>
<dbReference type="OrthoDB" id="1745193at2759"/>
<keyword evidence="3" id="KW-1185">Reference proteome</keyword>
<sequence>MVESGPTQTSKSPASDQSLASDQPLEHLTDSICIELHLSPIHIYEKFGFDLKTLHPMTYEQVAHLVNTISETFNWEKVMKGHNLPAAYDSPTADILPTGSRQPAGRHMGNQQTRLAPSMLELEKVTREMKMMDTEHLGGSSTSSGLGTIIHLSILPVWKNMRSMLISMELQISGNKGLYTEYHDAKVLENNLVVVKDSNDELLKVGQELGAVMTGAFSLKLEIFSRLPRTNLDEGKAMFLYCVT</sequence>
<comment type="caution">
    <text evidence="2">The sequence shown here is derived from an EMBL/GenBank/DDBJ whole genome shotgun (WGS) entry which is preliminary data.</text>
</comment>
<dbReference type="AlphaFoldDB" id="A0A2U1PVM2"/>
<accession>A0A2U1PVM2</accession>
<reference evidence="2 3" key="1">
    <citation type="journal article" date="2018" name="Mol. Plant">
        <title>The genome of Artemisia annua provides insight into the evolution of Asteraceae family and artemisinin biosynthesis.</title>
        <authorList>
            <person name="Shen Q."/>
            <person name="Zhang L."/>
            <person name="Liao Z."/>
            <person name="Wang S."/>
            <person name="Yan T."/>
            <person name="Shi P."/>
            <person name="Liu M."/>
            <person name="Fu X."/>
            <person name="Pan Q."/>
            <person name="Wang Y."/>
            <person name="Lv Z."/>
            <person name="Lu X."/>
            <person name="Zhang F."/>
            <person name="Jiang W."/>
            <person name="Ma Y."/>
            <person name="Chen M."/>
            <person name="Hao X."/>
            <person name="Li L."/>
            <person name="Tang Y."/>
            <person name="Lv G."/>
            <person name="Zhou Y."/>
            <person name="Sun X."/>
            <person name="Brodelius P.E."/>
            <person name="Rose J.K.C."/>
            <person name="Tang K."/>
        </authorList>
    </citation>
    <scope>NUCLEOTIDE SEQUENCE [LARGE SCALE GENOMIC DNA]</scope>
    <source>
        <strain evidence="3">cv. Huhao1</strain>
        <tissue evidence="2">Leaf</tissue>
    </source>
</reference>
<evidence type="ECO:0000313" key="2">
    <source>
        <dbReference type="EMBL" id="PWA89808.1"/>
    </source>
</evidence>
<proteinExistence type="predicted"/>
<feature type="region of interest" description="Disordered" evidence="1">
    <location>
        <begin position="1"/>
        <end position="22"/>
    </location>
</feature>
<evidence type="ECO:0000256" key="1">
    <source>
        <dbReference type="SAM" id="MobiDB-lite"/>
    </source>
</evidence>
<dbReference type="EMBL" id="PKPP01000684">
    <property type="protein sequence ID" value="PWA89808.1"/>
    <property type="molecule type" value="Genomic_DNA"/>
</dbReference>
<gene>
    <name evidence="2" type="ORF">CTI12_AA107340</name>
</gene>
<evidence type="ECO:0000313" key="3">
    <source>
        <dbReference type="Proteomes" id="UP000245207"/>
    </source>
</evidence>
<name>A0A2U1PVM2_ARTAN</name>